<accession>A0A7Y9PF76</accession>
<dbReference type="AlphaFoldDB" id="A0A7Y9PF76"/>
<dbReference type="RefSeq" id="WP_179487171.1">
    <property type="nucleotide sequence ID" value="NZ_JACCCW010000001.1"/>
</dbReference>
<dbReference type="InterPro" id="IPR024078">
    <property type="entry name" value="LmbE-like_dom_sf"/>
</dbReference>
<dbReference type="EMBL" id="JACCCW010000001">
    <property type="protein sequence ID" value="NYF78063.1"/>
    <property type="molecule type" value="Genomic_DNA"/>
</dbReference>
<evidence type="ECO:0000313" key="1">
    <source>
        <dbReference type="EMBL" id="NYF78063.1"/>
    </source>
</evidence>
<proteinExistence type="predicted"/>
<keyword evidence="2" id="KW-1185">Reference proteome</keyword>
<comment type="caution">
    <text evidence="1">The sequence shown here is derived from an EMBL/GenBank/DDBJ whole genome shotgun (WGS) entry which is preliminary data.</text>
</comment>
<dbReference type="InterPro" id="IPR003737">
    <property type="entry name" value="GlcNAc_PI_deacetylase-related"/>
</dbReference>
<gene>
    <name evidence="1" type="ORF">HDF17_000350</name>
</gene>
<dbReference type="Pfam" id="PF02585">
    <property type="entry name" value="PIG-L"/>
    <property type="match status" value="1"/>
</dbReference>
<dbReference type="Gene3D" id="3.40.50.10320">
    <property type="entry name" value="LmbE-like"/>
    <property type="match status" value="1"/>
</dbReference>
<reference evidence="1 2" key="1">
    <citation type="submission" date="2020-07" db="EMBL/GenBank/DDBJ databases">
        <title>Genomic Encyclopedia of Type Strains, Phase IV (KMG-V): Genome sequencing to study the core and pangenomes of soil and plant-associated prokaryotes.</title>
        <authorList>
            <person name="Whitman W."/>
        </authorList>
    </citation>
    <scope>NUCLEOTIDE SEQUENCE [LARGE SCALE GENOMIC DNA]</scope>
    <source>
        <strain evidence="1 2">X4EP2</strain>
    </source>
</reference>
<name>A0A7Y9PF76_9BACT</name>
<dbReference type="Proteomes" id="UP000589520">
    <property type="component" value="Unassembled WGS sequence"/>
</dbReference>
<evidence type="ECO:0000313" key="2">
    <source>
        <dbReference type="Proteomes" id="UP000589520"/>
    </source>
</evidence>
<organism evidence="1 2">
    <name type="scientific">Granulicella arctica</name>
    <dbReference type="NCBI Taxonomy" id="940613"/>
    <lineage>
        <taxon>Bacteria</taxon>
        <taxon>Pseudomonadati</taxon>
        <taxon>Acidobacteriota</taxon>
        <taxon>Terriglobia</taxon>
        <taxon>Terriglobales</taxon>
        <taxon>Acidobacteriaceae</taxon>
        <taxon>Granulicella</taxon>
    </lineage>
</organism>
<protein>
    <submittedName>
        <fullName evidence="1">LmbE family N-acetylglucosaminyl deacetylase</fullName>
    </submittedName>
</protein>
<sequence>MKILILSPHRGDAAFSLSLALLQWLKAGHAVTILNCFSRSLHAPFSDAEFTHPNDRLSYVSAMRKREDEAFLRQLSPTQSNKLKMIDLNLKDAPIRLQCTADESFERPVNPEDPAIAKIHKGITRLREESSIDALVLPLGLGNHVDHRTVRDAALAFAAELPSAFYEDLPDATRPGHAAEDLAAQLSEPLSPVIVTAPAAVATKRKLISKYVSQIDDEILEAISTFATPYNGGERFWANQAWLNATSS</sequence>
<dbReference type="SUPFAM" id="SSF102588">
    <property type="entry name" value="LmbE-like"/>
    <property type="match status" value="1"/>
</dbReference>